<name>A0ABX9KII3_9FUSO</name>
<dbReference type="Proteomes" id="UP000263486">
    <property type="component" value="Unassembled WGS sequence"/>
</dbReference>
<protein>
    <submittedName>
        <fullName evidence="2">DUF2628 domain-containing protein</fullName>
    </submittedName>
</protein>
<dbReference type="InterPro" id="IPR024399">
    <property type="entry name" value="DUF2628"/>
</dbReference>
<feature type="transmembrane region" description="Helical" evidence="1">
    <location>
        <begin position="89"/>
        <end position="110"/>
    </location>
</feature>
<keyword evidence="1" id="KW-1133">Transmembrane helix</keyword>
<keyword evidence="1" id="KW-0472">Membrane</keyword>
<evidence type="ECO:0000313" key="2">
    <source>
        <dbReference type="EMBL" id="REI41842.1"/>
    </source>
</evidence>
<feature type="transmembrane region" description="Helical" evidence="1">
    <location>
        <begin position="144"/>
        <end position="160"/>
    </location>
</feature>
<proteinExistence type="predicted"/>
<sequence length="161" mass="18367">MDRDRLISAYIGEKESLEKTKKTLDWYKDSFEKGDLSGGFSWKWSWWAFIGNWLYLLYRKCYLEGISYFLLVHMLGGLASKYMPNLAEMIGGASLFIGLLSGGLLHNLVYRRYLKSKTIIESRPVSSEETVKEMKSIGGTDKRAVIVGIVVYFALNTILSL</sequence>
<organism evidence="2 3">
    <name type="scientific">Psychrilyobacter piezotolerans</name>
    <dbReference type="NCBI Taxonomy" id="2293438"/>
    <lineage>
        <taxon>Bacteria</taxon>
        <taxon>Fusobacteriati</taxon>
        <taxon>Fusobacteriota</taxon>
        <taxon>Fusobacteriia</taxon>
        <taxon>Fusobacteriales</taxon>
        <taxon>Fusobacteriaceae</taxon>
        <taxon>Psychrilyobacter</taxon>
    </lineage>
</organism>
<dbReference type="Pfam" id="PF10947">
    <property type="entry name" value="DUF2628"/>
    <property type="match status" value="1"/>
</dbReference>
<gene>
    <name evidence="2" type="ORF">DYH56_05360</name>
</gene>
<dbReference type="EMBL" id="QUAJ01000007">
    <property type="protein sequence ID" value="REI41842.1"/>
    <property type="molecule type" value="Genomic_DNA"/>
</dbReference>
<dbReference type="RefSeq" id="WP_114641839.1">
    <property type="nucleotide sequence ID" value="NZ_JAACIO010000006.1"/>
</dbReference>
<keyword evidence="3" id="KW-1185">Reference proteome</keyword>
<feature type="transmembrane region" description="Helical" evidence="1">
    <location>
        <begin position="65"/>
        <end position="83"/>
    </location>
</feature>
<evidence type="ECO:0000256" key="1">
    <source>
        <dbReference type="SAM" id="Phobius"/>
    </source>
</evidence>
<accession>A0ABX9KII3</accession>
<comment type="caution">
    <text evidence="2">The sequence shown here is derived from an EMBL/GenBank/DDBJ whole genome shotgun (WGS) entry which is preliminary data.</text>
</comment>
<keyword evidence="1" id="KW-0812">Transmembrane</keyword>
<evidence type="ECO:0000313" key="3">
    <source>
        <dbReference type="Proteomes" id="UP000263486"/>
    </source>
</evidence>
<reference evidence="2 3" key="1">
    <citation type="submission" date="2018-08" db="EMBL/GenBank/DDBJ databases">
        <title>Draft genome sequence of Psychrilyobacter sp. strain SD5 isolated from Black Sea water.</title>
        <authorList>
            <person name="Yadav S."/>
            <person name="Villanueva L."/>
            <person name="Damste J.S.S."/>
        </authorList>
    </citation>
    <scope>NUCLEOTIDE SEQUENCE [LARGE SCALE GENOMIC DNA]</scope>
    <source>
        <strain evidence="2 3">SD5</strain>
    </source>
</reference>